<dbReference type="SUPFAM" id="SSF47413">
    <property type="entry name" value="lambda repressor-like DNA-binding domains"/>
    <property type="match status" value="1"/>
</dbReference>
<dbReference type="CDD" id="cd00093">
    <property type="entry name" value="HTH_XRE"/>
    <property type="match status" value="1"/>
</dbReference>
<evidence type="ECO:0000259" key="1">
    <source>
        <dbReference type="PROSITE" id="PS50943"/>
    </source>
</evidence>
<dbReference type="PROSITE" id="PS50943">
    <property type="entry name" value="HTH_CROC1"/>
    <property type="match status" value="1"/>
</dbReference>
<sequence>MITGTQIRMARAALQWGVRDLAKQAGVTPNTISRIEGGGDALTGTMGKIQSALEAAGVEFIPSGTYQGEGGLGVRLKEQAQG</sequence>
<protein>
    <submittedName>
        <fullName evidence="2">Helix-turn-helix protein</fullName>
    </submittedName>
</protein>
<dbReference type="InterPro" id="IPR010982">
    <property type="entry name" value="Lambda_DNA-bd_dom_sf"/>
</dbReference>
<name>A0A560BW78_AZOBR</name>
<dbReference type="Pfam" id="PF13560">
    <property type="entry name" value="HTH_31"/>
    <property type="match status" value="1"/>
</dbReference>
<dbReference type="GO" id="GO:0003677">
    <property type="term" value="F:DNA binding"/>
    <property type="evidence" value="ECO:0007669"/>
    <property type="project" value="InterPro"/>
</dbReference>
<evidence type="ECO:0000313" key="2">
    <source>
        <dbReference type="EMBL" id="TWA76878.1"/>
    </source>
</evidence>
<feature type="domain" description="HTH cro/C1-type" evidence="1">
    <location>
        <begin position="7"/>
        <end position="60"/>
    </location>
</feature>
<accession>A0A560BW78</accession>
<dbReference type="InterPro" id="IPR001387">
    <property type="entry name" value="Cro/C1-type_HTH"/>
</dbReference>
<gene>
    <name evidence="2" type="ORF">FBZ83_11719</name>
</gene>
<dbReference type="EMBL" id="VITH01000017">
    <property type="protein sequence ID" value="TWA76878.1"/>
    <property type="molecule type" value="Genomic_DNA"/>
</dbReference>
<proteinExistence type="predicted"/>
<reference evidence="2 3" key="1">
    <citation type="submission" date="2019-06" db="EMBL/GenBank/DDBJ databases">
        <title>Genomic Encyclopedia of Type Strains, Phase IV (KMG-V): Genome sequencing to study the core and pangenomes of soil and plant-associated prokaryotes.</title>
        <authorList>
            <person name="Whitman W."/>
        </authorList>
    </citation>
    <scope>NUCLEOTIDE SEQUENCE [LARGE SCALE GENOMIC DNA]</scope>
    <source>
        <strain evidence="2 3">BR 11650</strain>
    </source>
</reference>
<organism evidence="2 3">
    <name type="scientific">Azospirillum brasilense</name>
    <dbReference type="NCBI Taxonomy" id="192"/>
    <lineage>
        <taxon>Bacteria</taxon>
        <taxon>Pseudomonadati</taxon>
        <taxon>Pseudomonadota</taxon>
        <taxon>Alphaproteobacteria</taxon>
        <taxon>Rhodospirillales</taxon>
        <taxon>Azospirillaceae</taxon>
        <taxon>Azospirillum</taxon>
    </lineage>
</organism>
<dbReference type="SMART" id="SM00530">
    <property type="entry name" value="HTH_XRE"/>
    <property type="match status" value="1"/>
</dbReference>
<comment type="caution">
    <text evidence="2">The sequence shown here is derived from an EMBL/GenBank/DDBJ whole genome shotgun (WGS) entry which is preliminary data.</text>
</comment>
<dbReference type="Gene3D" id="1.10.260.40">
    <property type="entry name" value="lambda repressor-like DNA-binding domains"/>
    <property type="match status" value="1"/>
</dbReference>
<dbReference type="AlphaFoldDB" id="A0A560BW78"/>
<dbReference type="Proteomes" id="UP000318529">
    <property type="component" value="Unassembled WGS sequence"/>
</dbReference>
<evidence type="ECO:0000313" key="3">
    <source>
        <dbReference type="Proteomes" id="UP000318529"/>
    </source>
</evidence>
<dbReference type="RefSeq" id="WP_282186913.1">
    <property type="nucleotide sequence ID" value="NZ_VITH01000017.1"/>
</dbReference>